<evidence type="ECO:0000256" key="1">
    <source>
        <dbReference type="ARBA" id="ARBA00022614"/>
    </source>
</evidence>
<feature type="signal peptide" evidence="3">
    <location>
        <begin position="1"/>
        <end position="18"/>
    </location>
</feature>
<dbReference type="PANTHER" id="PTHR47566:SF1">
    <property type="entry name" value="PROTEIN NUD1"/>
    <property type="match status" value="1"/>
</dbReference>
<dbReference type="InterPro" id="IPR032675">
    <property type="entry name" value="LRR_dom_sf"/>
</dbReference>
<dbReference type="SUPFAM" id="SSF52058">
    <property type="entry name" value="L domain-like"/>
    <property type="match status" value="1"/>
</dbReference>
<sequence>MKNILLLFFLFFSISNYAQFTGIPEINFEKKLISPGIDSGTPDEKVLTSAISSVTALSVDNSGIKDLTAIQDFLALKELYCYYNSLTNLDLSKNTNLTIVQCYNNNLTNLNLEKNISLTYLDCSANELMSLDVSKNLMLKKISFSSNQLTSINVSKNDKLETLQCNFNKRAVLDIQNNKALVNLMTTNNQITSLDVSKLTDLNRIECGDNLLKNLDSIVLESENKTVSRKIIIN</sequence>
<evidence type="ECO:0000313" key="5">
    <source>
        <dbReference type="Proteomes" id="UP000247903"/>
    </source>
</evidence>
<dbReference type="OrthoDB" id="3179827at2"/>
<dbReference type="RefSeq" id="WP_110306121.1">
    <property type="nucleotide sequence ID" value="NZ_QJHK01000005.1"/>
</dbReference>
<feature type="chain" id="PRO_5015864562" evidence="3">
    <location>
        <begin position="19"/>
        <end position="234"/>
    </location>
</feature>
<evidence type="ECO:0000313" key="4">
    <source>
        <dbReference type="EMBL" id="PXY41333.1"/>
    </source>
</evidence>
<dbReference type="Gene3D" id="3.80.10.10">
    <property type="entry name" value="Ribonuclease Inhibitor"/>
    <property type="match status" value="1"/>
</dbReference>
<name>A0A2V4BTZ3_9FLAO</name>
<keyword evidence="2" id="KW-0677">Repeat</keyword>
<evidence type="ECO:0000256" key="3">
    <source>
        <dbReference type="SAM" id="SignalP"/>
    </source>
</evidence>
<organism evidence="4 5">
    <name type="scientific">Flavobacterium cheongpyeongense</name>
    <dbReference type="NCBI Taxonomy" id="2212651"/>
    <lineage>
        <taxon>Bacteria</taxon>
        <taxon>Pseudomonadati</taxon>
        <taxon>Bacteroidota</taxon>
        <taxon>Flavobacteriia</taxon>
        <taxon>Flavobacteriales</taxon>
        <taxon>Flavobacteriaceae</taxon>
        <taxon>Flavobacterium</taxon>
    </lineage>
</organism>
<dbReference type="Proteomes" id="UP000247903">
    <property type="component" value="Unassembled WGS sequence"/>
</dbReference>
<dbReference type="InterPro" id="IPR052574">
    <property type="entry name" value="CDIRP"/>
</dbReference>
<evidence type="ECO:0000256" key="2">
    <source>
        <dbReference type="ARBA" id="ARBA00022737"/>
    </source>
</evidence>
<keyword evidence="5" id="KW-1185">Reference proteome</keyword>
<dbReference type="EMBL" id="QJHK01000005">
    <property type="protein sequence ID" value="PXY41333.1"/>
    <property type="molecule type" value="Genomic_DNA"/>
</dbReference>
<accession>A0A2V4BTZ3</accession>
<gene>
    <name evidence="4" type="ORF">DMB65_07985</name>
</gene>
<proteinExistence type="predicted"/>
<dbReference type="GO" id="GO:0035591">
    <property type="term" value="F:signaling adaptor activity"/>
    <property type="evidence" value="ECO:0007669"/>
    <property type="project" value="TreeGrafter"/>
</dbReference>
<comment type="caution">
    <text evidence="4">The sequence shown here is derived from an EMBL/GenBank/DDBJ whole genome shotgun (WGS) entry which is preliminary data.</text>
</comment>
<reference evidence="4 5" key="1">
    <citation type="submission" date="2018-05" db="EMBL/GenBank/DDBJ databases">
        <title>Flavobacterium sp. strain IMCC34759, incomplete genome.</title>
        <authorList>
            <person name="Joung Y."/>
            <person name="Cho J."/>
        </authorList>
    </citation>
    <scope>NUCLEOTIDE SEQUENCE [LARGE SCALE GENOMIC DNA]</scope>
    <source>
        <strain evidence="4 5">IMCC34759</strain>
    </source>
</reference>
<keyword evidence="3" id="KW-0732">Signal</keyword>
<dbReference type="AlphaFoldDB" id="A0A2V4BTZ3"/>
<keyword evidence="1" id="KW-0433">Leucine-rich repeat</keyword>
<dbReference type="PANTHER" id="PTHR47566">
    <property type="match status" value="1"/>
</dbReference>
<protein>
    <submittedName>
        <fullName evidence="4">Internalin</fullName>
    </submittedName>
</protein>